<evidence type="ECO:0008006" key="8">
    <source>
        <dbReference type="Google" id="ProtNLM"/>
    </source>
</evidence>
<dbReference type="Proteomes" id="UP000002035">
    <property type="component" value="Unassembled WGS sequence"/>
</dbReference>
<evidence type="ECO:0000256" key="4">
    <source>
        <dbReference type="ARBA" id="ARBA00023136"/>
    </source>
</evidence>
<reference evidence="7" key="1">
    <citation type="journal article" date="2012" name="MBio">
        <title>Comparative genome analysis of Trichophyton rubrum and related dermatophytes reveals candidate genes involved in infection.</title>
        <authorList>
            <person name="Martinez D.A."/>
            <person name="Oliver B.G."/>
            <person name="Graeser Y."/>
            <person name="Goldberg J.M."/>
            <person name="Li W."/>
            <person name="Martinez-Rossi N.M."/>
            <person name="Monod M."/>
            <person name="Shelest E."/>
            <person name="Barton R.C."/>
            <person name="Birch E."/>
            <person name="Brakhage A.A."/>
            <person name="Chen Z."/>
            <person name="Gurr S.J."/>
            <person name="Heiman D."/>
            <person name="Heitman J."/>
            <person name="Kosti I."/>
            <person name="Rossi A."/>
            <person name="Saif S."/>
            <person name="Samalova M."/>
            <person name="Saunders C.W."/>
            <person name="Shea T."/>
            <person name="Summerbell R.C."/>
            <person name="Xu J."/>
            <person name="Young S."/>
            <person name="Zeng Q."/>
            <person name="Birren B.W."/>
            <person name="Cuomo C.A."/>
            <person name="White T.C."/>
        </authorList>
    </citation>
    <scope>NUCLEOTIDE SEQUENCE [LARGE SCALE GENOMIC DNA]</scope>
    <source>
        <strain evidence="7">ATCC MYA-4605 / CBS 113480</strain>
    </source>
</reference>
<dbReference type="HOGENOM" id="CLU_586558_0_0_1"/>
<keyword evidence="7" id="KW-1185">Reference proteome</keyword>
<evidence type="ECO:0000256" key="3">
    <source>
        <dbReference type="ARBA" id="ARBA00022989"/>
    </source>
</evidence>
<sequence length="466" mass="52512">MYSASREVKRGASHFKLNTPVSLSNCSLVRVVIKPTPILRPKKIKIRLFWSETLSGPYTYNALSYHLPRTQLHNRHQNIDGGHTRCSALQQSKCSATGNAARKRSELAMEENTLEPTAWPNVSKSQPLQAQELAYITKQQMEYFVVFVGLLTLFNSVFDSQWRDSFHRRDTYVTGPLAFGPMSEHLCSLCFLPTCVRRNPELVGPKHLSITLRHLRIQGYFAFIYRSPLTRGRIMALSMAVTAAGLQFGPVFAGSVATVGWKWVFGVSVILAGVALVPVLFLPETYQPALSHQPGQRGEGIIMKAFARPFYVLFSEPILSFNLSLRILCQRYFLWVFRSICKIMAVTDLRVMYFEECPLVFQGVYGMSDGIAGLAALPSTRSRSLLLRAYLKIVPRKRETRFQSPPLNSKAGSCQGGLPRLRLVTYSFFLCGSDNFPLISLTQQHSQFYILPIRVNECLSKGLSHL</sequence>
<gene>
    <name evidence="6" type="ORF">MCYG_06436</name>
</gene>
<dbReference type="SUPFAM" id="SSF103473">
    <property type="entry name" value="MFS general substrate transporter"/>
    <property type="match status" value="1"/>
</dbReference>
<dbReference type="InterPro" id="IPR011701">
    <property type="entry name" value="MFS"/>
</dbReference>
<dbReference type="AlphaFoldDB" id="C5FUN3"/>
<dbReference type="PANTHER" id="PTHR23502:SF74">
    <property type="entry name" value="MAJOR FACILITATOR SUPERFAMILY (MFS) PROFILE DOMAIN-CONTAINING PROTEIN"/>
    <property type="match status" value="1"/>
</dbReference>
<evidence type="ECO:0000313" key="7">
    <source>
        <dbReference type="Proteomes" id="UP000002035"/>
    </source>
</evidence>
<dbReference type="GeneID" id="9230913"/>
<feature type="transmembrane region" description="Helical" evidence="5">
    <location>
        <begin position="234"/>
        <end position="257"/>
    </location>
</feature>
<keyword evidence="2 5" id="KW-0812">Transmembrane</keyword>
<keyword evidence="3 5" id="KW-1133">Transmembrane helix</keyword>
<proteinExistence type="predicted"/>
<dbReference type="Pfam" id="PF07690">
    <property type="entry name" value="MFS_1"/>
    <property type="match status" value="1"/>
</dbReference>
<keyword evidence="4 5" id="KW-0472">Membrane</keyword>
<evidence type="ECO:0000313" key="6">
    <source>
        <dbReference type="EMBL" id="EEQ33617.1"/>
    </source>
</evidence>
<feature type="transmembrane region" description="Helical" evidence="5">
    <location>
        <begin position="263"/>
        <end position="282"/>
    </location>
</feature>
<dbReference type="eggNOG" id="KOG0255">
    <property type="taxonomic scope" value="Eukaryota"/>
</dbReference>
<feature type="transmembrane region" description="Helical" evidence="5">
    <location>
        <begin position="141"/>
        <end position="158"/>
    </location>
</feature>
<dbReference type="EMBL" id="DS995706">
    <property type="protein sequence ID" value="EEQ33617.1"/>
    <property type="molecule type" value="Genomic_DNA"/>
</dbReference>
<dbReference type="Gene3D" id="1.20.1250.20">
    <property type="entry name" value="MFS general substrate transporter like domains"/>
    <property type="match status" value="1"/>
</dbReference>
<evidence type="ECO:0000256" key="1">
    <source>
        <dbReference type="ARBA" id="ARBA00004141"/>
    </source>
</evidence>
<accession>C5FUN3</accession>
<dbReference type="RefSeq" id="XP_002844472.1">
    <property type="nucleotide sequence ID" value="XM_002844426.1"/>
</dbReference>
<comment type="subcellular location">
    <subcellularLocation>
        <location evidence="1">Membrane</location>
        <topology evidence="1">Multi-pass membrane protein</topology>
    </subcellularLocation>
</comment>
<organism evidence="6 7">
    <name type="scientific">Arthroderma otae (strain ATCC MYA-4605 / CBS 113480)</name>
    <name type="common">Microsporum canis</name>
    <dbReference type="NCBI Taxonomy" id="554155"/>
    <lineage>
        <taxon>Eukaryota</taxon>
        <taxon>Fungi</taxon>
        <taxon>Dikarya</taxon>
        <taxon>Ascomycota</taxon>
        <taxon>Pezizomycotina</taxon>
        <taxon>Eurotiomycetes</taxon>
        <taxon>Eurotiomycetidae</taxon>
        <taxon>Onygenales</taxon>
        <taxon>Arthrodermataceae</taxon>
        <taxon>Microsporum</taxon>
    </lineage>
</organism>
<evidence type="ECO:0000256" key="2">
    <source>
        <dbReference type="ARBA" id="ARBA00022692"/>
    </source>
</evidence>
<evidence type="ECO:0000256" key="5">
    <source>
        <dbReference type="SAM" id="Phobius"/>
    </source>
</evidence>
<dbReference type="GO" id="GO:0005886">
    <property type="term" value="C:plasma membrane"/>
    <property type="evidence" value="ECO:0007669"/>
    <property type="project" value="TreeGrafter"/>
</dbReference>
<dbReference type="STRING" id="554155.C5FUN3"/>
<protein>
    <recommendedName>
        <fullName evidence="8">Major facilitator superfamily (MFS) profile domain-containing protein</fullName>
    </recommendedName>
</protein>
<dbReference type="VEuPathDB" id="FungiDB:MCYG_06436"/>
<name>C5FUN3_ARTOC</name>
<dbReference type="PANTHER" id="PTHR23502">
    <property type="entry name" value="MAJOR FACILITATOR SUPERFAMILY"/>
    <property type="match status" value="1"/>
</dbReference>
<dbReference type="GO" id="GO:0022857">
    <property type="term" value="F:transmembrane transporter activity"/>
    <property type="evidence" value="ECO:0007669"/>
    <property type="project" value="InterPro"/>
</dbReference>
<dbReference type="InterPro" id="IPR036259">
    <property type="entry name" value="MFS_trans_sf"/>
</dbReference>